<name>A0A6P1XYV6_9SPIR</name>
<protein>
    <submittedName>
        <fullName evidence="1">Uncharacterized protein</fullName>
    </submittedName>
</protein>
<accession>A0A6P1XYV6</accession>
<dbReference type="EMBL" id="CP048020">
    <property type="protein sequence ID" value="QHX42269.1"/>
    <property type="molecule type" value="Genomic_DNA"/>
</dbReference>
<gene>
    <name evidence="1" type="ORF">GWP43_01065</name>
</gene>
<sequence>MKISAGQNKLPQKIKYIILIILTSLATLFCERVIEFIRTFNPYYDTEKVIENAIDFIVNGKFRNSSDDIFFTTKVNGNVSLLENMYYVEKRVEYEQFAQINYILSYSTDDESLHNAFLDLQARFKWDIWNEQESFYKRIREAFRKKSLKNYRETTASVFLKELSKDKSFYVICNRFYKEKNPDREYYMIQIYMQNKDAFVYMSHFDWGILVGRYDEKDLTNKFKIKFDNYFANSK</sequence>
<evidence type="ECO:0000313" key="2">
    <source>
        <dbReference type="Proteomes" id="UP000464374"/>
    </source>
</evidence>
<reference evidence="1 2" key="1">
    <citation type="submission" date="2020-01" db="EMBL/GenBank/DDBJ databases">
        <title>Complete genome sequence of a human oral phylogroup 1 Treponema sp. strain ATCC 700766, originally isolated from periodontitis dental plaque.</title>
        <authorList>
            <person name="Chan Y."/>
            <person name="Huo Y.-B."/>
            <person name="Yu X.-L."/>
            <person name="Zeng H."/>
            <person name="Leung W.-K."/>
            <person name="Watt R.M."/>
        </authorList>
    </citation>
    <scope>NUCLEOTIDE SEQUENCE [LARGE SCALE GENOMIC DNA]</scope>
    <source>
        <strain evidence="1 2">OMZ 804</strain>
    </source>
</reference>
<dbReference type="Proteomes" id="UP000464374">
    <property type="component" value="Chromosome"/>
</dbReference>
<dbReference type="RefSeq" id="WP_162662079.1">
    <property type="nucleotide sequence ID" value="NZ_CP048020.1"/>
</dbReference>
<proteinExistence type="predicted"/>
<organism evidence="1 2">
    <name type="scientific">Treponema vincentii</name>
    <dbReference type="NCBI Taxonomy" id="69710"/>
    <lineage>
        <taxon>Bacteria</taxon>
        <taxon>Pseudomonadati</taxon>
        <taxon>Spirochaetota</taxon>
        <taxon>Spirochaetia</taxon>
        <taxon>Spirochaetales</taxon>
        <taxon>Treponemataceae</taxon>
        <taxon>Treponema</taxon>
    </lineage>
</organism>
<dbReference type="AlphaFoldDB" id="A0A6P1XYV6"/>
<evidence type="ECO:0000313" key="1">
    <source>
        <dbReference type="EMBL" id="QHX42269.1"/>
    </source>
</evidence>
<dbReference type="KEGG" id="trz:GWP43_01065"/>